<dbReference type="RefSeq" id="WP_143026631.1">
    <property type="nucleotide sequence ID" value="NZ_FNEM01000011.1"/>
</dbReference>
<organism evidence="1 2">
    <name type="scientific">Ferrimonas sediminum</name>
    <dbReference type="NCBI Taxonomy" id="718193"/>
    <lineage>
        <taxon>Bacteria</taxon>
        <taxon>Pseudomonadati</taxon>
        <taxon>Pseudomonadota</taxon>
        <taxon>Gammaproteobacteria</taxon>
        <taxon>Alteromonadales</taxon>
        <taxon>Ferrimonadaceae</taxon>
        <taxon>Ferrimonas</taxon>
    </lineage>
</organism>
<evidence type="ECO:0000313" key="2">
    <source>
        <dbReference type="Proteomes" id="UP000199527"/>
    </source>
</evidence>
<gene>
    <name evidence="1" type="ORF">SAMN04488540_11180</name>
</gene>
<protein>
    <recommendedName>
        <fullName evidence="3">PD-(D/E)XK nuclease superfamily protein</fullName>
    </recommendedName>
</protein>
<accession>A0A1G8VKN8</accession>
<name>A0A1G8VKN8_9GAMM</name>
<evidence type="ECO:0000313" key="1">
    <source>
        <dbReference type="EMBL" id="SDJ66602.1"/>
    </source>
</evidence>
<evidence type="ECO:0008006" key="3">
    <source>
        <dbReference type="Google" id="ProtNLM"/>
    </source>
</evidence>
<dbReference type="Proteomes" id="UP000199527">
    <property type="component" value="Unassembled WGS sequence"/>
</dbReference>
<dbReference type="OrthoDB" id="825812at2"/>
<reference evidence="2" key="1">
    <citation type="submission" date="2016-10" db="EMBL/GenBank/DDBJ databases">
        <authorList>
            <person name="Varghese N."/>
            <person name="Submissions S."/>
        </authorList>
    </citation>
    <scope>NUCLEOTIDE SEQUENCE [LARGE SCALE GENOMIC DNA]</scope>
    <source>
        <strain evidence="2">DSM 23317</strain>
    </source>
</reference>
<dbReference type="EMBL" id="FNEM01000011">
    <property type="protein sequence ID" value="SDJ66602.1"/>
    <property type="molecule type" value="Genomic_DNA"/>
</dbReference>
<dbReference type="AlphaFoldDB" id="A0A1G8VKN8"/>
<proteinExistence type="predicted"/>
<keyword evidence="2" id="KW-1185">Reference proteome</keyword>
<sequence length="176" mass="19968">MDINRIAQIICSVAESENKELSDIAQEGIFHMPELAFAYECGKAIIKESKSIFGETTVEWCRECDLKNGGPTDLVFKLDSGYIVAIEFKLRDTTTAYQNDIEKLGRIKEEKCIRLFCALVDVFKHQLPDDGRQAHIECLANYQVKPLHKVTFDTKQSRYVKPVSCVACVWEVGQSL</sequence>